<dbReference type="PANTHER" id="PTHR33240:SF15">
    <property type="entry name" value="GAG-PRO-LIKE PROTEIN"/>
    <property type="match status" value="1"/>
</dbReference>
<dbReference type="AlphaFoldDB" id="A0A2I0AI07"/>
<organism evidence="1 2">
    <name type="scientific">Apostasia shenzhenica</name>
    <dbReference type="NCBI Taxonomy" id="1088818"/>
    <lineage>
        <taxon>Eukaryota</taxon>
        <taxon>Viridiplantae</taxon>
        <taxon>Streptophyta</taxon>
        <taxon>Embryophyta</taxon>
        <taxon>Tracheophyta</taxon>
        <taxon>Spermatophyta</taxon>
        <taxon>Magnoliopsida</taxon>
        <taxon>Liliopsida</taxon>
        <taxon>Asparagales</taxon>
        <taxon>Orchidaceae</taxon>
        <taxon>Apostasioideae</taxon>
        <taxon>Apostasia</taxon>
    </lineage>
</organism>
<evidence type="ECO:0000313" key="1">
    <source>
        <dbReference type="EMBL" id="PKA55194.1"/>
    </source>
</evidence>
<dbReference type="Proteomes" id="UP000236161">
    <property type="component" value="Unassembled WGS sequence"/>
</dbReference>
<keyword evidence="2" id="KW-1185">Reference proteome</keyword>
<dbReference type="OrthoDB" id="1400091at2759"/>
<proteinExistence type="predicted"/>
<accession>A0A2I0AI07</accession>
<dbReference type="EMBL" id="KZ451980">
    <property type="protein sequence ID" value="PKA55194.1"/>
    <property type="molecule type" value="Genomic_DNA"/>
</dbReference>
<protein>
    <submittedName>
        <fullName evidence="1">Uncharacterized protein</fullName>
    </submittedName>
</protein>
<reference evidence="1 2" key="1">
    <citation type="journal article" date="2017" name="Nature">
        <title>The Apostasia genome and the evolution of orchids.</title>
        <authorList>
            <person name="Zhang G.Q."/>
            <person name="Liu K.W."/>
            <person name="Li Z."/>
            <person name="Lohaus R."/>
            <person name="Hsiao Y.Y."/>
            <person name="Niu S.C."/>
            <person name="Wang J.Y."/>
            <person name="Lin Y.C."/>
            <person name="Xu Q."/>
            <person name="Chen L.J."/>
            <person name="Yoshida K."/>
            <person name="Fujiwara S."/>
            <person name="Wang Z.W."/>
            <person name="Zhang Y.Q."/>
            <person name="Mitsuda N."/>
            <person name="Wang M."/>
            <person name="Liu G.H."/>
            <person name="Pecoraro L."/>
            <person name="Huang H.X."/>
            <person name="Xiao X.J."/>
            <person name="Lin M."/>
            <person name="Wu X.Y."/>
            <person name="Wu W.L."/>
            <person name="Chen Y.Y."/>
            <person name="Chang S.B."/>
            <person name="Sakamoto S."/>
            <person name="Ohme-Takagi M."/>
            <person name="Yagi M."/>
            <person name="Zeng S.J."/>
            <person name="Shen C.Y."/>
            <person name="Yeh C.M."/>
            <person name="Luo Y.B."/>
            <person name="Tsai W.C."/>
            <person name="Van de Peer Y."/>
            <person name="Liu Z.J."/>
        </authorList>
    </citation>
    <scope>NUCLEOTIDE SEQUENCE [LARGE SCALE GENOMIC DNA]</scope>
    <source>
        <strain evidence="2">cv. Shenzhen</strain>
        <tissue evidence="1">Stem</tissue>
    </source>
</reference>
<sequence length="211" mass="22976">MEGISHQLSSFIPLIFCHDDLSRIGNPDNDPIVVTTRVADFDVRRALLDLGSAADILFESAFLQMGLKKTNLLHATLLGFSGEKVQLLGFISLSVSFCDDNGHAMSMVNFVVIRARSGYIAILKRMTLNSFRMVISMPHLCAKFLTSSGIITIRGDLRQATRCFKIAAQLVVDQLDSRESQLVVPQEGVVNVPVGGGDSSKLVNMSSTMNA</sequence>
<gene>
    <name evidence="1" type="ORF">AXF42_Ash003831</name>
</gene>
<dbReference type="PANTHER" id="PTHR33240">
    <property type="entry name" value="OS08G0508500 PROTEIN"/>
    <property type="match status" value="1"/>
</dbReference>
<name>A0A2I0AI07_9ASPA</name>
<evidence type="ECO:0000313" key="2">
    <source>
        <dbReference type="Proteomes" id="UP000236161"/>
    </source>
</evidence>